<dbReference type="InterPro" id="IPR031915">
    <property type="entry name" value="Clr2_N"/>
</dbReference>
<keyword evidence="5" id="KW-1185">Reference proteome</keyword>
<protein>
    <recommendedName>
        <fullName evidence="6">Cryptic loci regulator 2 N-terminal domain-containing protein</fullName>
    </recommendedName>
</protein>
<feature type="domain" description="Cryptic loci regulator 2 C-terminal" evidence="2">
    <location>
        <begin position="759"/>
        <end position="934"/>
    </location>
</feature>
<evidence type="ECO:0000259" key="3">
    <source>
        <dbReference type="Pfam" id="PF16761"/>
    </source>
</evidence>
<dbReference type="InterPro" id="IPR018839">
    <property type="entry name" value="Tscrpt-silencing_Clr2_C"/>
</dbReference>
<dbReference type="InterPro" id="IPR038986">
    <property type="entry name" value="Clr2"/>
</dbReference>
<gene>
    <name evidence="4" type="ORF">CALVIDRAFT_536474</name>
</gene>
<evidence type="ECO:0000313" key="4">
    <source>
        <dbReference type="EMBL" id="KZO97007.1"/>
    </source>
</evidence>
<feature type="compositionally biased region" description="Acidic residues" evidence="1">
    <location>
        <begin position="219"/>
        <end position="243"/>
    </location>
</feature>
<feature type="compositionally biased region" description="Acidic residues" evidence="1">
    <location>
        <begin position="186"/>
        <end position="204"/>
    </location>
</feature>
<evidence type="ECO:0000259" key="2">
    <source>
        <dbReference type="Pfam" id="PF10383"/>
    </source>
</evidence>
<organism evidence="4 5">
    <name type="scientific">Calocera viscosa (strain TUFC12733)</name>
    <dbReference type="NCBI Taxonomy" id="1330018"/>
    <lineage>
        <taxon>Eukaryota</taxon>
        <taxon>Fungi</taxon>
        <taxon>Dikarya</taxon>
        <taxon>Basidiomycota</taxon>
        <taxon>Agaricomycotina</taxon>
        <taxon>Dacrymycetes</taxon>
        <taxon>Dacrymycetales</taxon>
        <taxon>Dacrymycetaceae</taxon>
        <taxon>Calocera</taxon>
    </lineage>
</organism>
<dbReference type="PANTHER" id="PTHR38046:SF1">
    <property type="entry name" value="CRYPTIC LOCI REGULATOR 2"/>
    <property type="match status" value="1"/>
</dbReference>
<proteinExistence type="predicted"/>
<dbReference type="STRING" id="1330018.A0A167MS12"/>
<dbReference type="GO" id="GO:0033553">
    <property type="term" value="C:rDNA heterochromatin"/>
    <property type="evidence" value="ECO:0007669"/>
    <property type="project" value="TreeGrafter"/>
</dbReference>
<feature type="compositionally biased region" description="Acidic residues" evidence="1">
    <location>
        <begin position="94"/>
        <end position="122"/>
    </location>
</feature>
<dbReference type="Proteomes" id="UP000076738">
    <property type="component" value="Unassembled WGS sequence"/>
</dbReference>
<feature type="region of interest" description="Disordered" evidence="1">
    <location>
        <begin position="1"/>
        <end position="348"/>
    </location>
</feature>
<dbReference type="GO" id="GO:0030466">
    <property type="term" value="P:silent mating-type cassette heterochromatin formation"/>
    <property type="evidence" value="ECO:0007669"/>
    <property type="project" value="TreeGrafter"/>
</dbReference>
<name>A0A167MS12_CALVF</name>
<reference evidence="4 5" key="1">
    <citation type="journal article" date="2016" name="Mol. Biol. Evol.">
        <title>Comparative Genomics of Early-Diverging Mushroom-Forming Fungi Provides Insights into the Origins of Lignocellulose Decay Capabilities.</title>
        <authorList>
            <person name="Nagy L.G."/>
            <person name="Riley R."/>
            <person name="Tritt A."/>
            <person name="Adam C."/>
            <person name="Daum C."/>
            <person name="Floudas D."/>
            <person name="Sun H."/>
            <person name="Yadav J.S."/>
            <person name="Pangilinan J."/>
            <person name="Larsson K.H."/>
            <person name="Matsuura K."/>
            <person name="Barry K."/>
            <person name="Labutti K."/>
            <person name="Kuo R."/>
            <person name="Ohm R.A."/>
            <person name="Bhattacharya S.S."/>
            <person name="Shirouzu T."/>
            <person name="Yoshinaga Y."/>
            <person name="Martin F.M."/>
            <person name="Grigoriev I.V."/>
            <person name="Hibbett D.S."/>
        </authorList>
    </citation>
    <scope>NUCLEOTIDE SEQUENCE [LARGE SCALE GENOMIC DNA]</scope>
    <source>
        <strain evidence="4 5">TUFC12733</strain>
    </source>
</reference>
<dbReference type="EMBL" id="KV417281">
    <property type="protein sequence ID" value="KZO97007.1"/>
    <property type="molecule type" value="Genomic_DNA"/>
</dbReference>
<feature type="domain" description="Cryptic loci regulator 2 N-terminal" evidence="3">
    <location>
        <begin position="426"/>
        <end position="493"/>
    </location>
</feature>
<dbReference type="PANTHER" id="PTHR38046">
    <property type="entry name" value="CRYPTIC LOCI REGULATOR 2"/>
    <property type="match status" value="1"/>
</dbReference>
<sequence length="1003" mass="109684">MEHNATPTSSAQAKGENGHVDAPTEAKTSTSGKQPSLFDDFMAFSAQEEKDAPGSPGTPESDVPGAIEQFDSSADAAIESLDDAEREIAGEAVPVEDADVEPSAALDEDLDDLFEDDEDPTDPIEPYPTELGISVLDDEDPLDANVPDKPDAIDNAEEVIPSPIVEDPNPQDEVDDATEPAAEGAPADEELDDAENAALEDAEEQAEKGAEDPATGATEDVEETEKEPAADDETVDAPDEVEAGDGTSEVGEEVEDVIAVDAVEVIETDEPAKPGPAEGDESMTEPLNEVEVVIDIAPQETAAADVSMDAEDQPAEDQSDADADGSPEPPGDEGEDERPDDTAPQDDDAMEVDGAEVKYEMPDENGHIHFRVSDGSSDRLPGSRKGPPLPARMEVVPRDSDTQKAFLKRVGQGVAQNLMGLTGKKYTMHDLPKNYRLYGQARANGSESGRPDIYLYGSKTVTKFRSTLQFIPHAIWLLTDPTLNTRNCRCFSCSKRSEADISKEFASANVSPERPLKRKSSTIIKPEATVKKIKLADPPIPRDNNSARPKAVRADREADLASLDRLESPREGEIIWCTVDPPIAGKKPGETIEFWPCIVVQHEVSRKVVPTEANPKASGTAPAWEVQALGTVCNAHVRAEDILPYQAYDIPQSTKDVLMQFRPVSTAFDDLMRFYPFSPALKDKPRTLTKRRSKPELGDQSQIARSFKNAAPALILALHMCDHLDKGWTATDAYSHPVPAQNVENPPPISIQNPARRFEGVFWGPERIWEGDFVRLNLEFTHDLPDNDYRKHLLQNMTAGSDGRGLFMHINAFHYLSYGVDSSTSNERKECWMAGPVFETVFDHEVDPAVLSGETNDPLPLQSPNFDLVRDAPILSASALGILAERNLESVKLPHPVQTKYPWPPAPSGFKFRPLLAKDEELYVNISCLAGRYYPTIFFKQLLSGMHNMDKSKNDVGTPQLLSLAGLMPGHVYPTKCEKHYRDRATMLVTAEEQAKEELGENE</sequence>
<feature type="compositionally biased region" description="Acidic residues" evidence="1">
    <location>
        <begin position="250"/>
        <end position="269"/>
    </location>
</feature>
<evidence type="ECO:0008006" key="6">
    <source>
        <dbReference type="Google" id="ProtNLM"/>
    </source>
</evidence>
<feature type="compositionally biased region" description="Acidic residues" evidence="1">
    <location>
        <begin position="308"/>
        <end position="348"/>
    </location>
</feature>
<feature type="compositionally biased region" description="Acidic residues" evidence="1">
    <location>
        <begin position="169"/>
        <end position="178"/>
    </location>
</feature>
<dbReference type="GO" id="GO:0031934">
    <property type="term" value="C:mating-type region heterochromatin"/>
    <property type="evidence" value="ECO:0007669"/>
    <property type="project" value="TreeGrafter"/>
</dbReference>
<accession>A0A167MS12</accession>
<dbReference type="GO" id="GO:0070824">
    <property type="term" value="C:SHREC complex"/>
    <property type="evidence" value="ECO:0007669"/>
    <property type="project" value="InterPro"/>
</dbReference>
<dbReference type="OrthoDB" id="2421327at2759"/>
<evidence type="ECO:0000256" key="1">
    <source>
        <dbReference type="SAM" id="MobiDB-lite"/>
    </source>
</evidence>
<evidence type="ECO:0000313" key="5">
    <source>
        <dbReference type="Proteomes" id="UP000076738"/>
    </source>
</evidence>
<dbReference type="AlphaFoldDB" id="A0A167MS12"/>
<dbReference type="Pfam" id="PF16761">
    <property type="entry name" value="Clr2_transil"/>
    <property type="match status" value="1"/>
</dbReference>
<feature type="region of interest" description="Disordered" evidence="1">
    <location>
        <begin position="368"/>
        <end position="393"/>
    </location>
</feature>
<feature type="compositionally biased region" description="Polar residues" evidence="1">
    <location>
        <begin position="1"/>
        <end position="12"/>
    </location>
</feature>
<dbReference type="Pfam" id="PF10383">
    <property type="entry name" value="Clr2"/>
    <property type="match status" value="1"/>
</dbReference>